<protein>
    <recommendedName>
        <fullName evidence="1">AAA domain-containing protein</fullName>
    </recommendedName>
</protein>
<dbReference type="PANTHER" id="PTHR33295">
    <property type="entry name" value="ATPASE"/>
    <property type="match status" value="1"/>
</dbReference>
<dbReference type="Proteomes" id="UP000189670">
    <property type="component" value="Unassembled WGS sequence"/>
</dbReference>
<evidence type="ECO:0000313" key="2">
    <source>
        <dbReference type="EMBL" id="ETR69143.1"/>
    </source>
</evidence>
<dbReference type="PANTHER" id="PTHR33295:SF8">
    <property type="entry name" value="AAA+ ATPASE DOMAIN-CONTAINING PROTEIN"/>
    <property type="match status" value="1"/>
</dbReference>
<dbReference type="InterPro" id="IPR041682">
    <property type="entry name" value="AAA_14"/>
</dbReference>
<accession>A0A1V1P2W9</accession>
<evidence type="ECO:0000259" key="1">
    <source>
        <dbReference type="Pfam" id="PF13173"/>
    </source>
</evidence>
<sequence length="106" mass="12692">MNSIIEQLIADFQETKLPELIRRNVKIPWLDNKIDTVIGIRRSGKTWFLFQVMSDLLAKGYPVESILYLNFEDERLLPILVSDLHLITDSYYRRYPLMRDHKCFFL</sequence>
<comment type="caution">
    <text evidence="2">The sequence shown here is derived from an EMBL/GenBank/DDBJ whole genome shotgun (WGS) entry which is preliminary data.</text>
</comment>
<dbReference type="Pfam" id="PF13173">
    <property type="entry name" value="AAA_14"/>
    <property type="match status" value="1"/>
</dbReference>
<reference evidence="3" key="1">
    <citation type="submission" date="2012-11" db="EMBL/GenBank/DDBJ databases">
        <authorList>
            <person name="Lucero-Rivera Y.E."/>
            <person name="Tovar-Ramirez D."/>
        </authorList>
    </citation>
    <scope>NUCLEOTIDE SEQUENCE [LARGE SCALE GENOMIC DNA]</scope>
    <source>
        <strain evidence="3">Araruama</strain>
    </source>
</reference>
<dbReference type="EMBL" id="ATBP01000727">
    <property type="protein sequence ID" value="ETR69143.1"/>
    <property type="molecule type" value="Genomic_DNA"/>
</dbReference>
<name>A0A1V1P2W9_9BACT</name>
<dbReference type="AlphaFoldDB" id="A0A1V1P2W9"/>
<organism evidence="2 3">
    <name type="scientific">Candidatus Magnetoglobus multicellularis str. Araruama</name>
    <dbReference type="NCBI Taxonomy" id="890399"/>
    <lineage>
        <taxon>Bacteria</taxon>
        <taxon>Pseudomonadati</taxon>
        <taxon>Thermodesulfobacteriota</taxon>
        <taxon>Desulfobacteria</taxon>
        <taxon>Desulfobacterales</taxon>
        <taxon>Desulfobacteraceae</taxon>
        <taxon>Candidatus Magnetoglobus</taxon>
    </lineage>
</organism>
<proteinExistence type="predicted"/>
<feature type="domain" description="AAA" evidence="1">
    <location>
        <begin position="32"/>
        <end position="93"/>
    </location>
</feature>
<evidence type="ECO:0000313" key="3">
    <source>
        <dbReference type="Proteomes" id="UP000189670"/>
    </source>
</evidence>
<gene>
    <name evidence="2" type="ORF">OMM_09860</name>
</gene>